<dbReference type="AlphaFoldDB" id="A0A644ZEJ1"/>
<dbReference type="GO" id="GO:0004560">
    <property type="term" value="F:alpha-L-fucosidase activity"/>
    <property type="evidence" value="ECO:0007669"/>
    <property type="project" value="InterPro"/>
</dbReference>
<keyword evidence="5" id="KW-0378">Hydrolase</keyword>
<accession>A0A644ZEJ1</accession>
<dbReference type="PANTHER" id="PTHR10030">
    <property type="entry name" value="ALPHA-L-FUCOSIDASE"/>
    <property type="match status" value="1"/>
</dbReference>
<evidence type="ECO:0000256" key="1">
    <source>
        <dbReference type="ARBA" id="ARBA00004071"/>
    </source>
</evidence>
<name>A0A644ZEJ1_9ZZZZ</name>
<dbReference type="GO" id="GO:0005764">
    <property type="term" value="C:lysosome"/>
    <property type="evidence" value="ECO:0007669"/>
    <property type="project" value="TreeGrafter"/>
</dbReference>
<comment type="similarity">
    <text evidence="2">Belongs to the glycosyl hydrolase 29 family.</text>
</comment>
<dbReference type="EC" id="3.2.1.51" evidence="3"/>
<keyword evidence="4" id="KW-0732">Signal</keyword>
<evidence type="ECO:0000256" key="6">
    <source>
        <dbReference type="ARBA" id="ARBA00023295"/>
    </source>
</evidence>
<dbReference type="InterPro" id="IPR017853">
    <property type="entry name" value="GH"/>
</dbReference>
<evidence type="ECO:0000256" key="4">
    <source>
        <dbReference type="ARBA" id="ARBA00022729"/>
    </source>
</evidence>
<evidence type="ECO:0000259" key="7">
    <source>
        <dbReference type="Pfam" id="PF01120"/>
    </source>
</evidence>
<dbReference type="InterPro" id="IPR013780">
    <property type="entry name" value="Glyco_hydro_b"/>
</dbReference>
<dbReference type="InterPro" id="IPR016286">
    <property type="entry name" value="FUC_metazoa-typ"/>
</dbReference>
<evidence type="ECO:0000313" key="9">
    <source>
        <dbReference type="EMBL" id="MPM38698.1"/>
    </source>
</evidence>
<proteinExistence type="inferred from homology"/>
<feature type="domain" description="Alpha-L-fucosidase C-terminal" evidence="8">
    <location>
        <begin position="82"/>
        <end position="162"/>
    </location>
</feature>
<evidence type="ECO:0000256" key="3">
    <source>
        <dbReference type="ARBA" id="ARBA00012662"/>
    </source>
</evidence>
<sequence length="164" mass="18132">MTMTDNWGFVPNATYKSAESIIRTMVDVVSKGGNFLLNVGPTPQGTFEEKAVSTLEEIGKWMNVNGSAIYGSRTWTRFSDGDHVRFTQSQDGKILYVFALQWPGNSLELSSVTLKISNVTLLGSKEKIKFNSSKNGLVITIPASLQDAPKRPTSYISVFRITMK</sequence>
<evidence type="ECO:0000256" key="2">
    <source>
        <dbReference type="ARBA" id="ARBA00007951"/>
    </source>
</evidence>
<dbReference type="Pfam" id="PF01120">
    <property type="entry name" value="Alpha_L_fucos"/>
    <property type="match status" value="1"/>
</dbReference>
<evidence type="ECO:0000259" key="8">
    <source>
        <dbReference type="Pfam" id="PF16757"/>
    </source>
</evidence>
<protein>
    <recommendedName>
        <fullName evidence="3">alpha-L-fucosidase</fullName>
        <ecNumber evidence="3">3.2.1.51</ecNumber>
    </recommendedName>
</protein>
<comment type="function">
    <text evidence="1">Alpha-L-fucosidase is responsible for hydrolyzing the alpha-1,6-linked fucose joined to the reducing-end N-acetylglucosamine of the carbohydrate moieties of glycoproteins.</text>
</comment>
<feature type="domain" description="Glycoside hydrolase family 29 N-terminal" evidence="7">
    <location>
        <begin position="1"/>
        <end position="66"/>
    </location>
</feature>
<dbReference type="InterPro" id="IPR031919">
    <property type="entry name" value="Fucosidase_C"/>
</dbReference>
<dbReference type="PRINTS" id="PR00741">
    <property type="entry name" value="GLHYDRLASE29"/>
</dbReference>
<dbReference type="SMART" id="SM00812">
    <property type="entry name" value="Alpha_L_fucos"/>
    <property type="match status" value="1"/>
</dbReference>
<dbReference type="GO" id="GO:0016139">
    <property type="term" value="P:glycoside catabolic process"/>
    <property type="evidence" value="ECO:0007669"/>
    <property type="project" value="TreeGrafter"/>
</dbReference>
<evidence type="ECO:0000256" key="5">
    <source>
        <dbReference type="ARBA" id="ARBA00022801"/>
    </source>
</evidence>
<keyword evidence="6" id="KW-0326">Glycosidase</keyword>
<dbReference type="GO" id="GO:0006004">
    <property type="term" value="P:fucose metabolic process"/>
    <property type="evidence" value="ECO:0007669"/>
    <property type="project" value="InterPro"/>
</dbReference>
<reference evidence="9" key="1">
    <citation type="submission" date="2019-08" db="EMBL/GenBank/DDBJ databases">
        <authorList>
            <person name="Kucharzyk K."/>
            <person name="Murdoch R.W."/>
            <person name="Higgins S."/>
            <person name="Loffler F."/>
        </authorList>
    </citation>
    <scope>NUCLEOTIDE SEQUENCE</scope>
</reference>
<dbReference type="InterPro" id="IPR057739">
    <property type="entry name" value="Glyco_hydro_29_N"/>
</dbReference>
<dbReference type="SUPFAM" id="SSF51445">
    <property type="entry name" value="(Trans)glycosidases"/>
    <property type="match status" value="1"/>
</dbReference>
<organism evidence="9">
    <name type="scientific">bioreactor metagenome</name>
    <dbReference type="NCBI Taxonomy" id="1076179"/>
    <lineage>
        <taxon>unclassified sequences</taxon>
        <taxon>metagenomes</taxon>
        <taxon>ecological metagenomes</taxon>
    </lineage>
</organism>
<dbReference type="PANTHER" id="PTHR10030:SF37">
    <property type="entry name" value="ALPHA-L-FUCOSIDASE-RELATED"/>
    <property type="match status" value="1"/>
</dbReference>
<dbReference type="Gene3D" id="3.20.20.80">
    <property type="entry name" value="Glycosidases"/>
    <property type="match status" value="1"/>
</dbReference>
<dbReference type="InterPro" id="IPR000933">
    <property type="entry name" value="Glyco_hydro_29"/>
</dbReference>
<dbReference type="EMBL" id="VSSQ01008376">
    <property type="protein sequence ID" value="MPM38698.1"/>
    <property type="molecule type" value="Genomic_DNA"/>
</dbReference>
<gene>
    <name evidence="9" type="ORF">SDC9_85328</name>
</gene>
<dbReference type="Pfam" id="PF16757">
    <property type="entry name" value="Fucosidase_C"/>
    <property type="match status" value="1"/>
</dbReference>
<comment type="caution">
    <text evidence="9">The sequence shown here is derived from an EMBL/GenBank/DDBJ whole genome shotgun (WGS) entry which is preliminary data.</text>
</comment>
<dbReference type="Gene3D" id="2.60.40.1180">
    <property type="entry name" value="Golgi alpha-mannosidase II"/>
    <property type="match status" value="1"/>
</dbReference>